<sequence length="326" mass="35922">MLIDGSYGEGGGQILRTSIALSAILGEDVEIINIRAKRRNPGLAAQHLWGIKLAGMMSNAKVSGLKVGSQRVVFSPNKIKGGEYRIDIGTAGSITLLLQTAIPIAIFADGRVILKITGGTDVSWSPPIDYYRYVLSYFLRRMGVKIDIEVIERGYYPEGGGKVKVEIEPAGLEGLSILKRCEMLGKMAYINMRGLPIHVVKRMSKVLREYKLFEDVGDEGRSKGCGLVILEEYSNTILAGDSLCKRGVPAEKVARIAVEKMEKERNSNSTVDVNMGDHLITFGSLAKGTTVYYVREVTEHIKTNAWVVQKFGKRVKVEKNKIEIQA</sequence>
<feature type="active site" description="Tele-AMP-histidine intermediate" evidence="5">
    <location>
        <position position="300"/>
    </location>
</feature>
<dbReference type="PIRSF" id="PIRSF005378">
    <property type="entry name" value="RNA3'_term_phos_cycl_euk"/>
    <property type="match status" value="1"/>
</dbReference>
<evidence type="ECO:0000259" key="7">
    <source>
        <dbReference type="Pfam" id="PF01137"/>
    </source>
</evidence>
<organism evidence="9 10">
    <name type="scientific">Aciduliprofundum boonei (strain DSM 19572 / T469)</name>
    <dbReference type="NCBI Taxonomy" id="439481"/>
    <lineage>
        <taxon>Archaea</taxon>
        <taxon>Methanobacteriati</taxon>
        <taxon>Thermoplasmatota</taxon>
        <taxon>DHVE2 group</taxon>
        <taxon>Candidatus Aciduliprofundum</taxon>
    </lineage>
</organism>
<dbReference type="KEGG" id="abi:Aboo_0789"/>
<comment type="caution">
    <text evidence="5">Lacks conserved residue(s) required for the propagation of feature annotation.</text>
</comment>
<accession>B5I9D3</accession>
<dbReference type="InterPro" id="IPR023797">
    <property type="entry name" value="RNA3'_phos_cyclase_dom"/>
</dbReference>
<dbReference type="eggNOG" id="arCOG04125">
    <property type="taxonomic scope" value="Archaea"/>
</dbReference>
<dbReference type="Proteomes" id="UP000001400">
    <property type="component" value="Chromosome"/>
</dbReference>
<evidence type="ECO:0000256" key="2">
    <source>
        <dbReference type="ARBA" id="ARBA00021428"/>
    </source>
</evidence>
<dbReference type="RefSeq" id="WP_008082344.1">
    <property type="nucleotide sequence ID" value="NC_013926.1"/>
</dbReference>
<dbReference type="OrthoDB" id="7994at2157"/>
<comment type="similarity">
    <text evidence="1 5">Belongs to the RNA 3'-terminal cyclase family. Type 1 subfamily.</text>
</comment>
<feature type="domain" description="RNA 3'-terminal phosphate cyclase insert" evidence="8">
    <location>
        <begin position="194"/>
        <end position="262"/>
    </location>
</feature>
<evidence type="ECO:0000256" key="5">
    <source>
        <dbReference type="HAMAP-Rule" id="MF_00200"/>
    </source>
</evidence>
<feature type="domain" description="RNA 3'-terminal phosphate cyclase" evidence="7">
    <location>
        <begin position="7"/>
        <end position="313"/>
    </location>
</feature>
<name>B5I9D3_ACIB4</name>
<dbReference type="Pfam" id="PF01137">
    <property type="entry name" value="RTC"/>
    <property type="match status" value="1"/>
</dbReference>
<dbReference type="InterPro" id="IPR017770">
    <property type="entry name" value="RNA3'_term_phos_cyc_type_1"/>
</dbReference>
<dbReference type="InterPro" id="IPR000228">
    <property type="entry name" value="RNA3'_term_phos_cyc"/>
</dbReference>
<evidence type="ECO:0000256" key="3">
    <source>
        <dbReference type="ARBA" id="ARBA00022598"/>
    </source>
</evidence>
<dbReference type="HOGENOM" id="CLU_027882_0_0_2"/>
<comment type="function">
    <text evidence="5">Catalyzes the conversion of 3'-phosphate to a 2',3'-cyclic phosphodiester at the end of RNA. The mechanism of action of the enzyme occurs in 3 steps: (A) adenylation of the enzyme by ATP; (B) transfer of adenylate to an RNA-N3'P to produce RNA-N3'PP5'A; (C) and attack of the adjacent 2'-hydroxyl on the 3'-phosphorus in the diester linkage to produce the cyclic end product. The biological role of this enzyme is unknown but it is likely to function in some aspects of cellular RNA processing.</text>
</comment>
<dbReference type="HAMAP" id="MF_00200">
    <property type="entry name" value="RTC"/>
    <property type="match status" value="1"/>
</dbReference>
<dbReference type="InterPro" id="IPR036553">
    <property type="entry name" value="RPTC_insert"/>
</dbReference>
<dbReference type="PANTHER" id="PTHR11096">
    <property type="entry name" value="RNA 3' TERMINAL PHOSPHATE CYCLASE"/>
    <property type="match status" value="1"/>
</dbReference>
<dbReference type="SUPFAM" id="SSF52913">
    <property type="entry name" value="RNA 3'-terminal phosphate cyclase, RPTC, insert domain"/>
    <property type="match status" value="1"/>
</dbReference>
<dbReference type="PROSITE" id="PS01287">
    <property type="entry name" value="RTC"/>
    <property type="match status" value="1"/>
</dbReference>
<dbReference type="STRING" id="439481.Aboo_0789"/>
<keyword evidence="5" id="KW-0963">Cytoplasm</keyword>
<dbReference type="GO" id="GO:0006396">
    <property type="term" value="P:RNA processing"/>
    <property type="evidence" value="ECO:0007669"/>
    <property type="project" value="UniProtKB-UniRule"/>
</dbReference>
<dbReference type="PANTHER" id="PTHR11096:SF0">
    <property type="entry name" value="RNA 3'-TERMINAL PHOSPHATE CYCLASE"/>
    <property type="match status" value="1"/>
</dbReference>
<evidence type="ECO:0000256" key="6">
    <source>
        <dbReference type="NCBIfam" id="TIGR03399"/>
    </source>
</evidence>
<keyword evidence="5" id="KW-0067">ATP-binding</keyword>
<dbReference type="InterPro" id="IPR037136">
    <property type="entry name" value="RNA3'_phos_cyclase_dom_sf"/>
</dbReference>
<dbReference type="Gene3D" id="3.30.360.20">
    <property type="entry name" value="RNA 3'-terminal phosphate cyclase, insert domain"/>
    <property type="match status" value="1"/>
</dbReference>
<feature type="binding site" evidence="5">
    <location>
        <position position="99"/>
    </location>
    <ligand>
        <name>ATP</name>
        <dbReference type="ChEBI" id="CHEBI:30616"/>
    </ligand>
</feature>
<dbReference type="EC" id="6.5.1.4" evidence="5 6"/>
<dbReference type="NCBIfam" id="TIGR03399">
    <property type="entry name" value="RNA_3prim_cycl"/>
    <property type="match status" value="1"/>
</dbReference>
<comment type="subcellular location">
    <subcellularLocation>
        <location evidence="5">Cytoplasm</location>
    </subcellularLocation>
</comment>
<reference evidence="9" key="1">
    <citation type="submission" date="2010-02" db="EMBL/GenBank/DDBJ databases">
        <title>Complete sequence of Aciduliprofundum boonei T469.</title>
        <authorList>
            <consortium name="US DOE Joint Genome Institute"/>
            <person name="Lucas S."/>
            <person name="Copeland A."/>
            <person name="Lapidus A."/>
            <person name="Cheng J.-F."/>
            <person name="Bruce D."/>
            <person name="Goodwin L."/>
            <person name="Pitluck S."/>
            <person name="Saunders E."/>
            <person name="Detter J.C."/>
            <person name="Han C."/>
            <person name="Tapia R."/>
            <person name="Land M."/>
            <person name="Hauser L."/>
            <person name="Kyrpides N."/>
            <person name="Mikhailova N."/>
            <person name="Flores G."/>
            <person name="Reysenbach A.-L."/>
            <person name="Woyke T."/>
        </authorList>
    </citation>
    <scope>NUCLEOTIDE SEQUENCE</scope>
    <source>
        <strain evidence="9">T469</strain>
    </source>
</reference>
<dbReference type="InterPro" id="IPR020719">
    <property type="entry name" value="RNA3'_term_phos_cycl-like_CS"/>
</dbReference>
<evidence type="ECO:0000259" key="8">
    <source>
        <dbReference type="Pfam" id="PF05189"/>
    </source>
</evidence>
<keyword evidence="3 5" id="KW-0436">Ligase</keyword>
<evidence type="ECO:0000256" key="4">
    <source>
        <dbReference type="ARBA" id="ARBA00022741"/>
    </source>
</evidence>
<dbReference type="AlphaFoldDB" id="B5I9D3"/>
<evidence type="ECO:0000313" key="9">
    <source>
        <dbReference type="EMBL" id="ADD08598.1"/>
    </source>
</evidence>
<dbReference type="GO" id="GO:0003963">
    <property type="term" value="F:RNA-3'-phosphate cyclase activity"/>
    <property type="evidence" value="ECO:0007669"/>
    <property type="project" value="UniProtKB-UniRule"/>
</dbReference>
<keyword evidence="4 5" id="KW-0547">Nucleotide-binding</keyword>
<evidence type="ECO:0000256" key="1">
    <source>
        <dbReference type="ARBA" id="ARBA00009206"/>
    </source>
</evidence>
<dbReference type="InterPro" id="IPR013792">
    <property type="entry name" value="RNA3'P_cycl/enolpyr_Trfase_a/b"/>
</dbReference>
<dbReference type="Pfam" id="PF05189">
    <property type="entry name" value="RTC_insert"/>
    <property type="match status" value="1"/>
</dbReference>
<comment type="catalytic activity">
    <reaction evidence="5">
        <text>a 3'-end 3'-phospho-ribonucleotide-RNA + ATP = a 3'-end 2',3'-cyclophospho-ribonucleotide-RNA + AMP + diphosphate</text>
        <dbReference type="Rhea" id="RHEA:23976"/>
        <dbReference type="Rhea" id="RHEA-COMP:10463"/>
        <dbReference type="Rhea" id="RHEA-COMP:10464"/>
        <dbReference type="ChEBI" id="CHEBI:30616"/>
        <dbReference type="ChEBI" id="CHEBI:33019"/>
        <dbReference type="ChEBI" id="CHEBI:83062"/>
        <dbReference type="ChEBI" id="CHEBI:83064"/>
        <dbReference type="ChEBI" id="CHEBI:456215"/>
        <dbReference type="EC" id="6.5.1.4"/>
    </reaction>
</comment>
<dbReference type="GeneID" id="8827739"/>
<proteinExistence type="inferred from homology"/>
<dbReference type="InterPro" id="IPR013791">
    <property type="entry name" value="RNA3'-term_phos_cycl_insert"/>
</dbReference>
<evidence type="ECO:0000313" key="10">
    <source>
        <dbReference type="Proteomes" id="UP000001400"/>
    </source>
</evidence>
<dbReference type="EMBL" id="CP001941">
    <property type="protein sequence ID" value="ADD08598.1"/>
    <property type="molecule type" value="Genomic_DNA"/>
</dbReference>
<dbReference type="SUPFAM" id="SSF55205">
    <property type="entry name" value="EPT/RTPC-like"/>
    <property type="match status" value="1"/>
</dbReference>
<protein>
    <recommendedName>
        <fullName evidence="2 5">RNA 3'-terminal phosphate cyclase</fullName>
        <shortName evidence="5">RNA cyclase</shortName>
        <shortName evidence="5">RNA-3'-phosphate cyclase</shortName>
        <ecNumber evidence="5 6">6.5.1.4</ecNumber>
    </recommendedName>
</protein>
<gene>
    <name evidence="5" type="primary">rtcA</name>
    <name evidence="9" type="ordered locus">Aboo_0789</name>
</gene>
<dbReference type="Gene3D" id="3.65.10.20">
    <property type="entry name" value="RNA 3'-terminal phosphate cyclase domain"/>
    <property type="match status" value="1"/>
</dbReference>
<dbReference type="GO" id="GO:0005737">
    <property type="term" value="C:cytoplasm"/>
    <property type="evidence" value="ECO:0007669"/>
    <property type="project" value="UniProtKB-SubCell"/>
</dbReference>
<dbReference type="GO" id="GO:0005524">
    <property type="term" value="F:ATP binding"/>
    <property type="evidence" value="ECO:0007669"/>
    <property type="project" value="UniProtKB-KW"/>
</dbReference>
<keyword evidence="10" id="KW-1185">Reference proteome</keyword>